<feature type="compositionally biased region" description="Basic residues" evidence="8">
    <location>
        <begin position="18"/>
        <end position="30"/>
    </location>
</feature>
<dbReference type="PROSITE" id="PS51779">
    <property type="entry name" value="POTRA"/>
    <property type="match status" value="1"/>
</dbReference>
<evidence type="ECO:0000256" key="1">
    <source>
        <dbReference type="ARBA" id="ARBA00004370"/>
    </source>
</evidence>
<evidence type="ECO:0000256" key="6">
    <source>
        <dbReference type="ARBA" id="ARBA00023136"/>
    </source>
</evidence>
<evidence type="ECO:0000313" key="12">
    <source>
        <dbReference type="Proteomes" id="UP000886785"/>
    </source>
</evidence>
<feature type="region of interest" description="Disordered" evidence="8">
    <location>
        <begin position="1"/>
        <end position="30"/>
    </location>
</feature>
<keyword evidence="5 9" id="KW-1133">Transmembrane helix</keyword>
<proteinExistence type="predicted"/>
<dbReference type="PANTHER" id="PTHR37820">
    <property type="entry name" value="CELL DIVISION PROTEIN DIVIB"/>
    <property type="match status" value="1"/>
</dbReference>
<evidence type="ECO:0000256" key="7">
    <source>
        <dbReference type="ARBA" id="ARBA00023306"/>
    </source>
</evidence>
<sequence>MKGSKNQKRNTSGASAPHKGREKRRAAASRKARRRKRLLLIFYLVTFLIAIGAAVVLSITVLFRIDTIQVTGQSRYTEQEIVQMSGIEVGENLFLADTATAKQQIEEKLPYIGRAKVSRRLPAKILITVEEAEISGAVEYGGGYAIVSPEGKVLEITSAIPEGYSLIEGLDLKSADLGKKIVYEDPEKQEMFTELAQSLAEHGIAPITRMDLTNLYDIVVEYDGRITMEFGLPSDIDFKVRFAKTILSEPDMAEAQGVLDLSYCKESNRANFEENASREEPESSSEEPQESAPESSSAAAE</sequence>
<name>A0A9D1J162_9FIRM</name>
<organism evidence="11 12">
    <name type="scientific">Candidatus Gallacutalibacter pullicola</name>
    <dbReference type="NCBI Taxonomy" id="2840830"/>
    <lineage>
        <taxon>Bacteria</taxon>
        <taxon>Bacillati</taxon>
        <taxon>Bacillota</taxon>
        <taxon>Clostridia</taxon>
        <taxon>Eubacteriales</taxon>
        <taxon>Candidatus Gallacutalibacter</taxon>
    </lineage>
</organism>
<dbReference type="InterPro" id="IPR034746">
    <property type="entry name" value="POTRA"/>
</dbReference>
<keyword evidence="3" id="KW-0132">Cell division</keyword>
<keyword evidence="6 9" id="KW-0472">Membrane</keyword>
<evidence type="ECO:0000259" key="10">
    <source>
        <dbReference type="PROSITE" id="PS51779"/>
    </source>
</evidence>
<dbReference type="AlphaFoldDB" id="A0A9D1J162"/>
<comment type="caution">
    <text evidence="11">The sequence shown here is derived from an EMBL/GenBank/DDBJ whole genome shotgun (WGS) entry which is preliminary data.</text>
</comment>
<comment type="subcellular location">
    <subcellularLocation>
        <location evidence="1">Membrane</location>
    </subcellularLocation>
</comment>
<keyword evidence="4 9" id="KW-0812">Transmembrane</keyword>
<evidence type="ECO:0000256" key="9">
    <source>
        <dbReference type="SAM" id="Phobius"/>
    </source>
</evidence>
<evidence type="ECO:0000256" key="3">
    <source>
        <dbReference type="ARBA" id="ARBA00022618"/>
    </source>
</evidence>
<dbReference type="EMBL" id="DVHF01000050">
    <property type="protein sequence ID" value="HIR56860.1"/>
    <property type="molecule type" value="Genomic_DNA"/>
</dbReference>
<evidence type="ECO:0000256" key="4">
    <source>
        <dbReference type="ARBA" id="ARBA00022692"/>
    </source>
</evidence>
<dbReference type="GO" id="GO:0051301">
    <property type="term" value="P:cell division"/>
    <property type="evidence" value="ECO:0007669"/>
    <property type="project" value="UniProtKB-KW"/>
</dbReference>
<feature type="region of interest" description="Disordered" evidence="8">
    <location>
        <begin position="270"/>
        <end position="301"/>
    </location>
</feature>
<accession>A0A9D1J162</accession>
<evidence type="ECO:0000313" key="11">
    <source>
        <dbReference type="EMBL" id="HIR56860.1"/>
    </source>
</evidence>
<feature type="transmembrane region" description="Helical" evidence="9">
    <location>
        <begin position="38"/>
        <end position="63"/>
    </location>
</feature>
<feature type="compositionally biased region" description="Basic and acidic residues" evidence="8">
    <location>
        <begin position="270"/>
        <end position="281"/>
    </location>
</feature>
<evidence type="ECO:0000256" key="2">
    <source>
        <dbReference type="ARBA" id="ARBA00022475"/>
    </source>
</evidence>
<dbReference type="Proteomes" id="UP000886785">
    <property type="component" value="Unassembled WGS sequence"/>
</dbReference>
<dbReference type="PANTHER" id="PTHR37820:SF1">
    <property type="entry name" value="CELL DIVISION PROTEIN FTSQ"/>
    <property type="match status" value="1"/>
</dbReference>
<evidence type="ECO:0000256" key="8">
    <source>
        <dbReference type="SAM" id="MobiDB-lite"/>
    </source>
</evidence>
<keyword evidence="2" id="KW-1003">Cell membrane</keyword>
<dbReference type="GO" id="GO:0005886">
    <property type="term" value="C:plasma membrane"/>
    <property type="evidence" value="ECO:0007669"/>
    <property type="project" value="TreeGrafter"/>
</dbReference>
<protein>
    <submittedName>
        <fullName evidence="11">FtsQ-type POTRA domain-containing protein</fullName>
    </submittedName>
</protein>
<dbReference type="InterPro" id="IPR013685">
    <property type="entry name" value="POTRA_FtsQ_type"/>
</dbReference>
<dbReference type="Pfam" id="PF08478">
    <property type="entry name" value="POTRA_1"/>
    <property type="match status" value="1"/>
</dbReference>
<dbReference type="InterPro" id="IPR050487">
    <property type="entry name" value="FtsQ_DivIB"/>
</dbReference>
<reference evidence="11" key="2">
    <citation type="journal article" date="2021" name="PeerJ">
        <title>Extensive microbial diversity within the chicken gut microbiome revealed by metagenomics and culture.</title>
        <authorList>
            <person name="Gilroy R."/>
            <person name="Ravi A."/>
            <person name="Getino M."/>
            <person name="Pursley I."/>
            <person name="Horton D.L."/>
            <person name="Alikhan N.F."/>
            <person name="Baker D."/>
            <person name="Gharbi K."/>
            <person name="Hall N."/>
            <person name="Watson M."/>
            <person name="Adriaenssens E.M."/>
            <person name="Foster-Nyarko E."/>
            <person name="Jarju S."/>
            <person name="Secka A."/>
            <person name="Antonio M."/>
            <person name="Oren A."/>
            <person name="Chaudhuri R.R."/>
            <person name="La Ragione R."/>
            <person name="Hildebrand F."/>
            <person name="Pallen M.J."/>
        </authorList>
    </citation>
    <scope>NUCLEOTIDE SEQUENCE</scope>
    <source>
        <strain evidence="11">ChiSjej1B19-7085</strain>
    </source>
</reference>
<feature type="compositionally biased region" description="Low complexity" evidence="8">
    <location>
        <begin position="290"/>
        <end position="301"/>
    </location>
</feature>
<keyword evidence="7" id="KW-0131">Cell cycle</keyword>
<dbReference type="Gene3D" id="3.10.20.310">
    <property type="entry name" value="membrane protein fhac"/>
    <property type="match status" value="1"/>
</dbReference>
<reference evidence="11" key="1">
    <citation type="submission" date="2020-10" db="EMBL/GenBank/DDBJ databases">
        <authorList>
            <person name="Gilroy R."/>
        </authorList>
    </citation>
    <scope>NUCLEOTIDE SEQUENCE</scope>
    <source>
        <strain evidence="11">ChiSjej1B19-7085</strain>
    </source>
</reference>
<feature type="domain" description="POTRA" evidence="10">
    <location>
        <begin position="63"/>
        <end position="132"/>
    </location>
</feature>
<gene>
    <name evidence="11" type="ORF">IAA54_04265</name>
</gene>
<evidence type="ECO:0000256" key="5">
    <source>
        <dbReference type="ARBA" id="ARBA00022989"/>
    </source>
</evidence>